<dbReference type="InterPro" id="IPR000551">
    <property type="entry name" value="MerR-type_HTH_dom"/>
</dbReference>
<dbReference type="GO" id="GO:0006355">
    <property type="term" value="P:regulation of DNA-templated transcription"/>
    <property type="evidence" value="ECO:0007669"/>
    <property type="project" value="InterPro"/>
</dbReference>
<dbReference type="Pfam" id="PF12728">
    <property type="entry name" value="HTH_17"/>
    <property type="match status" value="1"/>
</dbReference>
<dbReference type="InterPro" id="IPR036388">
    <property type="entry name" value="WH-like_DNA-bd_sf"/>
</dbReference>
<comment type="caution">
    <text evidence="2">The sequence shown here is derived from an EMBL/GenBank/DDBJ whole genome shotgun (WGS) entry which is preliminary data.</text>
</comment>
<dbReference type="InterPro" id="IPR009061">
    <property type="entry name" value="DNA-bd_dom_put_sf"/>
</dbReference>
<dbReference type="PROSITE" id="PS50937">
    <property type="entry name" value="HTH_MERR_2"/>
    <property type="match status" value="1"/>
</dbReference>
<dbReference type="SUPFAM" id="SSF46955">
    <property type="entry name" value="Putative DNA-binding domain"/>
    <property type="match status" value="1"/>
</dbReference>
<evidence type="ECO:0000313" key="3">
    <source>
        <dbReference type="Proteomes" id="UP000438476"/>
    </source>
</evidence>
<reference evidence="2 3" key="1">
    <citation type="submission" date="2019-12" db="EMBL/GenBank/DDBJ databases">
        <title>Genomic-based taxomic classification of the family Erythrobacteraceae.</title>
        <authorList>
            <person name="Xu L."/>
        </authorList>
    </citation>
    <scope>NUCLEOTIDE SEQUENCE [LARGE SCALE GENOMIC DNA]</scope>
    <source>
        <strain evidence="2 3">LMG 29518</strain>
    </source>
</reference>
<feature type="domain" description="HTH merR-type" evidence="1">
    <location>
        <begin position="14"/>
        <end position="39"/>
    </location>
</feature>
<dbReference type="EMBL" id="WTYT01000005">
    <property type="protein sequence ID" value="MXO66585.1"/>
    <property type="molecule type" value="Genomic_DNA"/>
</dbReference>
<organism evidence="2 3">
    <name type="scientific">Altericroceibacterium endophyticum</name>
    <dbReference type="NCBI Taxonomy" id="1808508"/>
    <lineage>
        <taxon>Bacteria</taxon>
        <taxon>Pseudomonadati</taxon>
        <taxon>Pseudomonadota</taxon>
        <taxon>Alphaproteobacteria</taxon>
        <taxon>Sphingomonadales</taxon>
        <taxon>Erythrobacteraceae</taxon>
        <taxon>Altericroceibacterium</taxon>
    </lineage>
</organism>
<accession>A0A6I4T9Z3</accession>
<dbReference type="Proteomes" id="UP000438476">
    <property type="component" value="Unassembled WGS sequence"/>
</dbReference>
<dbReference type="RefSeq" id="WP_160737020.1">
    <property type="nucleotide sequence ID" value="NZ_WTYT01000005.1"/>
</dbReference>
<protein>
    <submittedName>
        <fullName evidence="2">Helix-turn-helix domain-containing protein</fullName>
    </submittedName>
</protein>
<dbReference type="Gene3D" id="1.10.10.10">
    <property type="entry name" value="Winged helix-like DNA-binding domain superfamily/Winged helix DNA-binding domain"/>
    <property type="match status" value="1"/>
</dbReference>
<dbReference type="AlphaFoldDB" id="A0A6I4T9Z3"/>
<dbReference type="InterPro" id="IPR041657">
    <property type="entry name" value="HTH_17"/>
</dbReference>
<dbReference type="OrthoDB" id="8546410at2"/>
<name>A0A6I4T9Z3_9SPHN</name>
<proteinExistence type="predicted"/>
<gene>
    <name evidence="2" type="ORF">GRI91_12535</name>
</gene>
<sequence>MKRINPRLAKKHRAYTVQELAEKLGVHKHTVRGWLKKGLPAISDAKPTLIHGAQFQEWWAKQRKVAKRPCKPGQMYCFKCRELTRPALGMVEYTATNAATGNLKAICETCDTMMHQRARLANLSARMPGLDIQITQAPSRIVERARPSSNCAKTEGA</sequence>
<evidence type="ECO:0000259" key="1">
    <source>
        <dbReference type="PROSITE" id="PS50937"/>
    </source>
</evidence>
<dbReference type="GO" id="GO:0003677">
    <property type="term" value="F:DNA binding"/>
    <property type="evidence" value="ECO:0007669"/>
    <property type="project" value="InterPro"/>
</dbReference>
<keyword evidence="3" id="KW-1185">Reference proteome</keyword>
<evidence type="ECO:0000313" key="2">
    <source>
        <dbReference type="EMBL" id="MXO66585.1"/>
    </source>
</evidence>